<dbReference type="PANTHER" id="PTHR10696">
    <property type="entry name" value="GAMMA-BUTYROBETAINE HYDROXYLASE-RELATED"/>
    <property type="match status" value="1"/>
</dbReference>
<comment type="similarity">
    <text evidence="4">Belongs to the gamma-BBH/TMLD family.</text>
</comment>
<evidence type="ECO:0000313" key="13">
    <source>
        <dbReference type="EMBL" id="MBY30283.1"/>
    </source>
</evidence>
<evidence type="ECO:0000259" key="12">
    <source>
        <dbReference type="Pfam" id="PF06155"/>
    </source>
</evidence>
<evidence type="ECO:0000256" key="8">
    <source>
        <dbReference type="ARBA" id="ARBA00023002"/>
    </source>
</evidence>
<keyword evidence="7 13" id="KW-0223">Dioxygenase</keyword>
<feature type="domain" description="TauD/TfdA-like" evidence="11">
    <location>
        <begin position="123"/>
        <end position="368"/>
    </location>
</feature>
<dbReference type="InterPro" id="IPR050411">
    <property type="entry name" value="AlphaKG_dependent_hydroxylases"/>
</dbReference>
<dbReference type="GO" id="GO:0005739">
    <property type="term" value="C:mitochondrion"/>
    <property type="evidence" value="ECO:0007669"/>
    <property type="project" value="TreeGrafter"/>
</dbReference>
<dbReference type="FunFam" id="3.30.2020.30:FF:000002">
    <property type="entry name" value="Putative gamma-butyrobetaine dioxygenase"/>
    <property type="match status" value="1"/>
</dbReference>
<dbReference type="CDD" id="cd00250">
    <property type="entry name" value="CAS_like"/>
    <property type="match status" value="1"/>
</dbReference>
<reference evidence="13" key="1">
    <citation type="submission" date="2018-04" db="EMBL/GenBank/DDBJ databases">
        <title>Transcriptome of Schizaphis graminum biotype I.</title>
        <authorList>
            <person name="Scully E.D."/>
            <person name="Geib S.M."/>
            <person name="Palmer N.A."/>
            <person name="Koch K."/>
            <person name="Bradshaw J."/>
            <person name="Heng-Moss T."/>
            <person name="Sarath G."/>
        </authorList>
    </citation>
    <scope>NUCLEOTIDE SEQUENCE</scope>
</reference>
<evidence type="ECO:0000256" key="10">
    <source>
        <dbReference type="SAM" id="MobiDB-lite"/>
    </source>
</evidence>
<evidence type="ECO:0000256" key="5">
    <source>
        <dbReference type="ARBA" id="ARBA00022723"/>
    </source>
</evidence>
<evidence type="ECO:0000256" key="2">
    <source>
        <dbReference type="ARBA" id="ARBA00001961"/>
    </source>
</evidence>
<proteinExistence type="inferred from homology"/>
<dbReference type="InterPro" id="IPR003819">
    <property type="entry name" value="TauD/TfdA-like"/>
</dbReference>
<accession>A0A2S2PLJ1</accession>
<keyword evidence="8" id="KW-0560">Oxidoreductase</keyword>
<evidence type="ECO:0000256" key="1">
    <source>
        <dbReference type="ARBA" id="ARBA00001954"/>
    </source>
</evidence>
<dbReference type="GO" id="GO:0045329">
    <property type="term" value="P:carnitine biosynthetic process"/>
    <property type="evidence" value="ECO:0007669"/>
    <property type="project" value="UniProtKB-UniPathway"/>
</dbReference>
<organism evidence="13">
    <name type="scientific">Schizaphis graminum</name>
    <name type="common">Green bug aphid</name>
    <dbReference type="NCBI Taxonomy" id="13262"/>
    <lineage>
        <taxon>Eukaryota</taxon>
        <taxon>Metazoa</taxon>
        <taxon>Ecdysozoa</taxon>
        <taxon>Arthropoda</taxon>
        <taxon>Hexapoda</taxon>
        <taxon>Insecta</taxon>
        <taxon>Pterygota</taxon>
        <taxon>Neoptera</taxon>
        <taxon>Paraneoptera</taxon>
        <taxon>Hemiptera</taxon>
        <taxon>Sternorrhyncha</taxon>
        <taxon>Aphidomorpha</taxon>
        <taxon>Aphidoidea</taxon>
        <taxon>Aphididae</taxon>
        <taxon>Aphidini</taxon>
        <taxon>Schizaphis</taxon>
    </lineage>
</organism>
<dbReference type="Gene3D" id="3.60.130.10">
    <property type="entry name" value="Clavaminate synthase-like"/>
    <property type="match status" value="1"/>
</dbReference>
<dbReference type="GO" id="GO:0016706">
    <property type="term" value="F:2-oxoglutarate-dependent dioxygenase activity"/>
    <property type="evidence" value="ECO:0007669"/>
    <property type="project" value="UniProtKB-ARBA"/>
</dbReference>
<dbReference type="Pfam" id="PF06155">
    <property type="entry name" value="GBBH-like_N"/>
    <property type="match status" value="1"/>
</dbReference>
<comment type="cofactor">
    <cofactor evidence="2">
        <name>L-ascorbate</name>
        <dbReference type="ChEBI" id="CHEBI:38290"/>
    </cofactor>
</comment>
<dbReference type="InterPro" id="IPR010376">
    <property type="entry name" value="GBBH-like_N"/>
</dbReference>
<dbReference type="EMBL" id="GGMR01017664">
    <property type="protein sequence ID" value="MBY30283.1"/>
    <property type="molecule type" value="Transcribed_RNA"/>
</dbReference>
<dbReference type="FunFam" id="3.60.130.10:FF:000001">
    <property type="entry name" value="Trimethyllysine dioxygenase, mitochondrial"/>
    <property type="match status" value="1"/>
</dbReference>
<dbReference type="UniPathway" id="UPA00118"/>
<dbReference type="Pfam" id="PF02668">
    <property type="entry name" value="TauD"/>
    <property type="match status" value="1"/>
</dbReference>
<comment type="cofactor">
    <cofactor evidence="1">
        <name>Fe(2+)</name>
        <dbReference type="ChEBI" id="CHEBI:29033"/>
    </cofactor>
</comment>
<dbReference type="AlphaFoldDB" id="A0A2S2PLJ1"/>
<dbReference type="GO" id="GO:0046872">
    <property type="term" value="F:metal ion binding"/>
    <property type="evidence" value="ECO:0007669"/>
    <property type="project" value="UniProtKB-KW"/>
</dbReference>
<dbReference type="SUPFAM" id="SSF51197">
    <property type="entry name" value="Clavaminate synthase-like"/>
    <property type="match status" value="1"/>
</dbReference>
<dbReference type="PANTHER" id="PTHR10696:SF33">
    <property type="entry name" value="GAMMA-BUTYROBETAINE DIOXYGENASE"/>
    <property type="match status" value="1"/>
</dbReference>
<dbReference type="InterPro" id="IPR042098">
    <property type="entry name" value="TauD-like_sf"/>
</dbReference>
<evidence type="ECO:0000256" key="7">
    <source>
        <dbReference type="ARBA" id="ARBA00022964"/>
    </source>
</evidence>
<keyword evidence="5" id="KW-0479">Metal-binding</keyword>
<keyword evidence="6" id="KW-0124">Carnitine biosynthesis</keyword>
<dbReference type="Gene3D" id="3.30.2020.30">
    <property type="match status" value="1"/>
</dbReference>
<evidence type="ECO:0000256" key="6">
    <source>
        <dbReference type="ARBA" id="ARBA00022873"/>
    </source>
</evidence>
<gene>
    <name evidence="13" type="primary">BBOX1</name>
    <name evidence="13" type="ORF">g.125270</name>
</gene>
<dbReference type="InterPro" id="IPR038492">
    <property type="entry name" value="GBBH-like_N_sf"/>
</dbReference>
<keyword evidence="9" id="KW-0408">Iron</keyword>
<evidence type="ECO:0000256" key="3">
    <source>
        <dbReference type="ARBA" id="ARBA00005022"/>
    </source>
</evidence>
<sequence>MNSDGGVRRWSATDSSGGDGRPEIRLDDGCGGGSRYPHAWLRNNCQCPSCTSAESGFRKQVIRDFRFGSAPARLQIISNNKLYVKWDDSHESTYDLQWLLERNFNEGQERHENQQVKWTAESFSAIFRSFKYEDVIKSDETLLQWLETLAVYGISVIKNCGLEHDRVKELARRVAFLKKTQYGETFKVEVNSDATNLAYRSTYLQLHTDLPYYEYTPGVILLHCIVQPESSGGESEVSDGLSVCDRLKELDVDSYKTLSTVPVRWIDRGHDAGYSFHNIYVSPVICEDSYGNIKRINFSEHHRDSKFPVSIDKVHIWYDAIEKFVKIAYNNKIISTFKMQPGDILTFDNHRVLHGRKGYQGSRLLIGGYLDWDLIKSRTRVLQSQLSNKNNN</sequence>
<protein>
    <submittedName>
        <fullName evidence="13">Gamma-butyrobetaine dioxygenase</fullName>
    </submittedName>
</protein>
<evidence type="ECO:0000256" key="4">
    <source>
        <dbReference type="ARBA" id="ARBA00008654"/>
    </source>
</evidence>
<name>A0A2S2PLJ1_SCHGA</name>
<feature type="region of interest" description="Disordered" evidence="10">
    <location>
        <begin position="1"/>
        <end position="26"/>
    </location>
</feature>
<comment type="pathway">
    <text evidence="3">Amine and polyamine biosynthesis; carnitine biosynthesis.</text>
</comment>
<evidence type="ECO:0000259" key="11">
    <source>
        <dbReference type="Pfam" id="PF02668"/>
    </source>
</evidence>
<evidence type="ECO:0000256" key="9">
    <source>
        <dbReference type="ARBA" id="ARBA00023004"/>
    </source>
</evidence>
<feature type="domain" description="Gamma-butyrobetaine hydroxylase-like N-terminal" evidence="12">
    <location>
        <begin position="32"/>
        <end position="99"/>
    </location>
</feature>